<evidence type="ECO:0000313" key="2">
    <source>
        <dbReference type="Proteomes" id="UP001501094"/>
    </source>
</evidence>
<dbReference type="EMBL" id="BAAANL010000006">
    <property type="protein sequence ID" value="GAA1869505.1"/>
    <property type="molecule type" value="Genomic_DNA"/>
</dbReference>
<proteinExistence type="predicted"/>
<dbReference type="Gene3D" id="3.40.50.300">
    <property type="entry name" value="P-loop containing nucleotide triphosphate hydrolases"/>
    <property type="match status" value="1"/>
</dbReference>
<dbReference type="SUPFAM" id="SSF52540">
    <property type="entry name" value="P-loop containing nucleoside triphosphate hydrolases"/>
    <property type="match status" value="1"/>
</dbReference>
<dbReference type="RefSeq" id="WP_344104456.1">
    <property type="nucleotide sequence ID" value="NZ_BAAANL010000006.1"/>
</dbReference>
<accession>A0ABN2NLT5</accession>
<reference evidence="1 2" key="1">
    <citation type="journal article" date="2019" name="Int. J. Syst. Evol. Microbiol.">
        <title>The Global Catalogue of Microorganisms (GCM) 10K type strain sequencing project: providing services to taxonomists for standard genome sequencing and annotation.</title>
        <authorList>
            <consortium name="The Broad Institute Genomics Platform"/>
            <consortium name="The Broad Institute Genome Sequencing Center for Infectious Disease"/>
            <person name="Wu L."/>
            <person name="Ma J."/>
        </authorList>
    </citation>
    <scope>NUCLEOTIDE SEQUENCE [LARGE SCALE GENOMIC DNA]</scope>
    <source>
        <strain evidence="1 2">JCM 14326</strain>
    </source>
</reference>
<evidence type="ECO:0000313" key="1">
    <source>
        <dbReference type="EMBL" id="GAA1869505.1"/>
    </source>
</evidence>
<comment type="caution">
    <text evidence="1">The sequence shown here is derived from an EMBL/GenBank/DDBJ whole genome shotgun (WGS) entry which is preliminary data.</text>
</comment>
<organism evidence="1 2">
    <name type="scientific">Myceligenerans crystallogenes</name>
    <dbReference type="NCBI Taxonomy" id="316335"/>
    <lineage>
        <taxon>Bacteria</taxon>
        <taxon>Bacillati</taxon>
        <taxon>Actinomycetota</taxon>
        <taxon>Actinomycetes</taxon>
        <taxon>Micrococcales</taxon>
        <taxon>Promicromonosporaceae</taxon>
        <taxon>Myceligenerans</taxon>
    </lineage>
</organism>
<evidence type="ECO:0008006" key="3">
    <source>
        <dbReference type="Google" id="ProtNLM"/>
    </source>
</evidence>
<dbReference type="Proteomes" id="UP001501094">
    <property type="component" value="Unassembled WGS sequence"/>
</dbReference>
<name>A0ABN2NLT5_9MICO</name>
<protein>
    <recommendedName>
        <fullName evidence="3">AAA domain-containing protein</fullName>
    </recommendedName>
</protein>
<gene>
    <name evidence="1" type="ORF">GCM10009751_30400</name>
</gene>
<keyword evidence="2" id="KW-1185">Reference proteome</keyword>
<dbReference type="Pfam" id="PF13671">
    <property type="entry name" value="AAA_33"/>
    <property type="match status" value="1"/>
</dbReference>
<dbReference type="InterPro" id="IPR027417">
    <property type="entry name" value="P-loop_NTPase"/>
</dbReference>
<sequence>MNVTPENRLVVVAGLPGAGKSTLLARLADGPELDPAGAAPRVLDSDLLRRWFARRLPRVPYRAYRGAVHAVHALWTLLQVMLGPRHGADALLVHATTRGAGQRALARFARAYGWRPVLVVLDVPVADALAGQADRGRVVNEHGFARHVRRWRAARSGIAPAAGPAAWPWDEVRVVGRQTALAQVRELLRRRLGTAAEPAARR</sequence>